<organism evidence="2 3">
    <name type="scientific">Zea mays</name>
    <name type="common">Maize</name>
    <dbReference type="NCBI Taxonomy" id="4577"/>
    <lineage>
        <taxon>Eukaryota</taxon>
        <taxon>Viridiplantae</taxon>
        <taxon>Streptophyta</taxon>
        <taxon>Embryophyta</taxon>
        <taxon>Tracheophyta</taxon>
        <taxon>Spermatophyta</taxon>
        <taxon>Magnoliopsida</taxon>
        <taxon>Liliopsida</taxon>
        <taxon>Poales</taxon>
        <taxon>Poaceae</taxon>
        <taxon>PACMAD clade</taxon>
        <taxon>Panicoideae</taxon>
        <taxon>Andropogonodae</taxon>
        <taxon>Andropogoneae</taxon>
        <taxon>Tripsacinae</taxon>
        <taxon>Zea</taxon>
    </lineage>
</organism>
<feature type="region of interest" description="Disordered" evidence="1">
    <location>
        <begin position="26"/>
        <end position="50"/>
    </location>
</feature>
<comment type="caution">
    <text evidence="2">The sequence shown here is derived from an EMBL/GenBank/DDBJ whole genome shotgun (WGS) entry which is preliminary data.</text>
</comment>
<dbReference type="AlphaFoldDB" id="A0A3L6EQA0"/>
<evidence type="ECO:0000256" key="1">
    <source>
        <dbReference type="SAM" id="MobiDB-lite"/>
    </source>
</evidence>
<accession>A0A3L6EQA0</accession>
<name>A0A3L6EQA0_MAIZE</name>
<reference evidence="2 3" key="1">
    <citation type="journal article" date="2018" name="Nat. Genet.">
        <title>Extensive intraspecific gene order and gene structural variations between Mo17 and other maize genomes.</title>
        <authorList>
            <person name="Sun S."/>
            <person name="Zhou Y."/>
            <person name="Chen J."/>
            <person name="Shi J."/>
            <person name="Zhao H."/>
            <person name="Zhao H."/>
            <person name="Song W."/>
            <person name="Zhang M."/>
            <person name="Cui Y."/>
            <person name="Dong X."/>
            <person name="Liu H."/>
            <person name="Ma X."/>
            <person name="Jiao Y."/>
            <person name="Wang B."/>
            <person name="Wei X."/>
            <person name="Stein J.C."/>
            <person name="Glaubitz J.C."/>
            <person name="Lu F."/>
            <person name="Yu G."/>
            <person name="Liang C."/>
            <person name="Fengler K."/>
            <person name="Li B."/>
            <person name="Rafalski A."/>
            <person name="Schnable P.S."/>
            <person name="Ware D.H."/>
            <person name="Buckler E.S."/>
            <person name="Lai J."/>
        </authorList>
    </citation>
    <scope>NUCLEOTIDE SEQUENCE [LARGE SCALE GENOMIC DNA]</scope>
    <source>
        <strain evidence="3">cv. Missouri 17</strain>
        <tissue evidence="2">Seedling</tissue>
    </source>
</reference>
<evidence type="ECO:0000313" key="3">
    <source>
        <dbReference type="Proteomes" id="UP000251960"/>
    </source>
</evidence>
<protein>
    <submittedName>
        <fullName evidence="2">Uncharacterized protein</fullName>
    </submittedName>
</protein>
<evidence type="ECO:0000313" key="2">
    <source>
        <dbReference type="EMBL" id="PWZ23136.1"/>
    </source>
</evidence>
<sequence>MMNGSPVPGAPDDTRPAYMQVSAREAFRPSAKPAGGTSGESAQAWGLGGGMETVGADGGFGREAAWLWRL</sequence>
<dbReference type="EMBL" id="NCVQ01000006">
    <property type="protein sequence ID" value="PWZ23136.1"/>
    <property type="molecule type" value="Genomic_DNA"/>
</dbReference>
<proteinExistence type="predicted"/>
<dbReference type="Proteomes" id="UP000251960">
    <property type="component" value="Chromosome 5"/>
</dbReference>
<gene>
    <name evidence="2" type="ORF">Zm00014a_035317</name>
</gene>